<gene>
    <name evidence="1" type="ORF">UFOVP1370_17</name>
</gene>
<dbReference type="EMBL" id="LR797325">
    <property type="protein sequence ID" value="CAB4202498.1"/>
    <property type="molecule type" value="Genomic_DNA"/>
</dbReference>
<protein>
    <submittedName>
        <fullName evidence="1">Uncharacterized protein</fullName>
    </submittedName>
</protein>
<proteinExistence type="predicted"/>
<accession>A0A6J5S1Z3</accession>
<evidence type="ECO:0000313" key="1">
    <source>
        <dbReference type="EMBL" id="CAB4202498.1"/>
    </source>
</evidence>
<sequence>MLNSPYHGTQFYPGRRLPAVCRDGVTRSAVRTGTGWFDTWPAAVQVYAGGKRRTVSGWFTAGTFEAKGANAGLIPWTVHKPRLAAAALRLIKATAYGHGAPGYIWDYAGDHAAALAAACRKWAAAAYSAPELGCQATAVFKRLPAELLPRLASFFDRLGRFQAAAGE</sequence>
<name>A0A6J5S1Z3_9CAUD</name>
<reference evidence="1" key="1">
    <citation type="submission" date="2020-05" db="EMBL/GenBank/DDBJ databases">
        <authorList>
            <person name="Chiriac C."/>
            <person name="Salcher M."/>
            <person name="Ghai R."/>
            <person name="Kavagutti S V."/>
        </authorList>
    </citation>
    <scope>NUCLEOTIDE SEQUENCE</scope>
</reference>
<organism evidence="1">
    <name type="scientific">uncultured Caudovirales phage</name>
    <dbReference type="NCBI Taxonomy" id="2100421"/>
    <lineage>
        <taxon>Viruses</taxon>
        <taxon>Duplodnaviria</taxon>
        <taxon>Heunggongvirae</taxon>
        <taxon>Uroviricota</taxon>
        <taxon>Caudoviricetes</taxon>
        <taxon>Peduoviridae</taxon>
        <taxon>Maltschvirus</taxon>
        <taxon>Maltschvirus maltsch</taxon>
    </lineage>
</organism>